<evidence type="ECO:0000256" key="3">
    <source>
        <dbReference type="ARBA" id="ARBA00023242"/>
    </source>
</evidence>
<dbReference type="PANTHER" id="PTHR31001">
    <property type="entry name" value="UNCHARACTERIZED TRANSCRIPTIONAL REGULATORY PROTEIN"/>
    <property type="match status" value="1"/>
</dbReference>
<feature type="compositionally biased region" description="Polar residues" evidence="4">
    <location>
        <begin position="594"/>
        <end position="603"/>
    </location>
</feature>
<dbReference type="InterPro" id="IPR050613">
    <property type="entry name" value="Sec_Metabolite_Reg"/>
</dbReference>
<dbReference type="CDD" id="cd12148">
    <property type="entry name" value="fungal_TF_MHR"/>
    <property type="match status" value="1"/>
</dbReference>
<keyword evidence="2" id="KW-0479">Metal-binding</keyword>
<feature type="domain" description="Zn(2)-C6 fungal-type" evidence="5">
    <location>
        <begin position="16"/>
        <end position="47"/>
    </location>
</feature>
<dbReference type="SMART" id="SM00906">
    <property type="entry name" value="Fungal_trans"/>
    <property type="match status" value="1"/>
</dbReference>
<dbReference type="GO" id="GO:0003677">
    <property type="term" value="F:DNA binding"/>
    <property type="evidence" value="ECO:0007669"/>
    <property type="project" value="InterPro"/>
</dbReference>
<evidence type="ECO:0000256" key="2">
    <source>
        <dbReference type="ARBA" id="ARBA00022723"/>
    </source>
</evidence>
<evidence type="ECO:0000313" key="6">
    <source>
        <dbReference type="EMBL" id="KAF2418945.1"/>
    </source>
</evidence>
<dbReference type="GO" id="GO:0000981">
    <property type="term" value="F:DNA-binding transcription factor activity, RNA polymerase II-specific"/>
    <property type="evidence" value="ECO:0007669"/>
    <property type="project" value="InterPro"/>
</dbReference>
<dbReference type="PROSITE" id="PS50048">
    <property type="entry name" value="ZN2_CY6_FUNGAL_2"/>
    <property type="match status" value="1"/>
</dbReference>
<comment type="caution">
    <text evidence="6">The sequence shown here is derived from an EMBL/GenBank/DDBJ whole genome shotgun (WGS) entry which is preliminary data.</text>
</comment>
<dbReference type="GO" id="GO:0008270">
    <property type="term" value="F:zinc ion binding"/>
    <property type="evidence" value="ECO:0007669"/>
    <property type="project" value="InterPro"/>
</dbReference>
<evidence type="ECO:0000256" key="1">
    <source>
        <dbReference type="ARBA" id="ARBA00004123"/>
    </source>
</evidence>
<feature type="region of interest" description="Disordered" evidence="4">
    <location>
        <begin position="569"/>
        <end position="603"/>
    </location>
</feature>
<feature type="compositionally biased region" description="Low complexity" evidence="4">
    <location>
        <begin position="576"/>
        <end position="590"/>
    </location>
</feature>
<dbReference type="GO" id="GO:0006351">
    <property type="term" value="P:DNA-templated transcription"/>
    <property type="evidence" value="ECO:0007669"/>
    <property type="project" value="InterPro"/>
</dbReference>
<gene>
    <name evidence="6" type="ORF">EJ08DRAFT_654126</name>
</gene>
<evidence type="ECO:0000313" key="7">
    <source>
        <dbReference type="Proteomes" id="UP000800235"/>
    </source>
</evidence>
<sequence length="673" mass="76317">MGNMPELSTTTLYTTSCTECHRRKQKCSKSWPCNHCQSRKVSHLCQYTQRKTSTDVDSAKADPLDAKKRKWDTPNTDLLDDNHYAATADALKSLGYLELSTDFSTGKSMTTGNKSFLQRETEDLLNSIPPKAYCDAMVQNYVQVSNYQYYILYSPKFLEQYVRWWEQRARRENVDPEFTCLLFRVLAISSQSYTTILTDKVAAELGEDLQDLTDKYHRAAARISAQIPPGSGTIMQVQQLLMSAAWYKGENLFIESWHALASAIRQAQELGMHDDKLGKGMTEFDQEMRRRVWCILYDWDRSMGMVLARPFIIHDGQTSVPLPTVNLEHDPANPDVPSPIMQMTMGSQLLQSISGVLEFSRKRPSTTDGLACLKIVENWCSNLPPVYAIDHPDTSCDTKYPFLVRHRLQSHCICYATVFTILKPYLTEECTSSASDEIEAFESLRRATVDYGLKLMSKAQLLYNLFIPANPKYFFVVFLPFDTSTFFCSALLHDRETTLPRRSEIIQAIGKGISMLNVLRLITKTGPITWNVLARLVLALDISDKEAMLLDPEGLILKRKKSAKRVARGQRMERVQQPLSPEEQPSQSLLTPEFTASSNNGGTPESDVIPEFGDEAGFNNGADFDWQFDPIPVLDAASFTDIDFGEFASVWDWEDLNLPLEDLAFPYQPHITT</sequence>
<organism evidence="6 7">
    <name type="scientific">Tothia fuscella</name>
    <dbReference type="NCBI Taxonomy" id="1048955"/>
    <lineage>
        <taxon>Eukaryota</taxon>
        <taxon>Fungi</taxon>
        <taxon>Dikarya</taxon>
        <taxon>Ascomycota</taxon>
        <taxon>Pezizomycotina</taxon>
        <taxon>Dothideomycetes</taxon>
        <taxon>Pleosporomycetidae</taxon>
        <taxon>Venturiales</taxon>
        <taxon>Cylindrosympodiaceae</taxon>
        <taxon>Tothia</taxon>
    </lineage>
</organism>
<dbReference type="OrthoDB" id="3943409at2759"/>
<keyword evidence="3" id="KW-0539">Nucleus</keyword>
<dbReference type="InterPro" id="IPR036864">
    <property type="entry name" value="Zn2-C6_fun-type_DNA-bd_sf"/>
</dbReference>
<reference evidence="6" key="1">
    <citation type="journal article" date="2020" name="Stud. Mycol.">
        <title>101 Dothideomycetes genomes: a test case for predicting lifestyles and emergence of pathogens.</title>
        <authorList>
            <person name="Haridas S."/>
            <person name="Albert R."/>
            <person name="Binder M."/>
            <person name="Bloem J."/>
            <person name="Labutti K."/>
            <person name="Salamov A."/>
            <person name="Andreopoulos B."/>
            <person name="Baker S."/>
            <person name="Barry K."/>
            <person name="Bills G."/>
            <person name="Bluhm B."/>
            <person name="Cannon C."/>
            <person name="Castanera R."/>
            <person name="Culley D."/>
            <person name="Daum C."/>
            <person name="Ezra D."/>
            <person name="Gonzalez J."/>
            <person name="Henrissat B."/>
            <person name="Kuo A."/>
            <person name="Liang C."/>
            <person name="Lipzen A."/>
            <person name="Lutzoni F."/>
            <person name="Magnuson J."/>
            <person name="Mondo S."/>
            <person name="Nolan M."/>
            <person name="Ohm R."/>
            <person name="Pangilinan J."/>
            <person name="Park H.-J."/>
            <person name="Ramirez L."/>
            <person name="Alfaro M."/>
            <person name="Sun H."/>
            <person name="Tritt A."/>
            <person name="Yoshinaga Y."/>
            <person name="Zwiers L.-H."/>
            <person name="Turgeon B."/>
            <person name="Goodwin S."/>
            <person name="Spatafora J."/>
            <person name="Crous P."/>
            <person name="Grigoriev I."/>
        </authorList>
    </citation>
    <scope>NUCLEOTIDE SEQUENCE</scope>
    <source>
        <strain evidence="6">CBS 130266</strain>
    </source>
</reference>
<evidence type="ECO:0000259" key="5">
    <source>
        <dbReference type="PROSITE" id="PS50048"/>
    </source>
</evidence>
<dbReference type="AlphaFoldDB" id="A0A9P4NFT7"/>
<accession>A0A9P4NFT7</accession>
<dbReference type="PANTHER" id="PTHR31001:SF84">
    <property type="entry name" value="FUNGAL SPECIFIC TRANSCRIPTION FACTOR"/>
    <property type="match status" value="1"/>
</dbReference>
<dbReference type="InterPro" id="IPR001138">
    <property type="entry name" value="Zn2Cys6_DnaBD"/>
</dbReference>
<evidence type="ECO:0000256" key="4">
    <source>
        <dbReference type="SAM" id="MobiDB-lite"/>
    </source>
</evidence>
<comment type="subcellular location">
    <subcellularLocation>
        <location evidence="1">Nucleus</location>
    </subcellularLocation>
</comment>
<dbReference type="EMBL" id="MU007122">
    <property type="protein sequence ID" value="KAF2418945.1"/>
    <property type="molecule type" value="Genomic_DNA"/>
</dbReference>
<keyword evidence="7" id="KW-1185">Reference proteome</keyword>
<dbReference type="Gene3D" id="4.10.240.10">
    <property type="entry name" value="Zn(2)-C6 fungal-type DNA-binding domain"/>
    <property type="match status" value="1"/>
</dbReference>
<dbReference type="SUPFAM" id="SSF57701">
    <property type="entry name" value="Zn2/Cys6 DNA-binding domain"/>
    <property type="match status" value="1"/>
</dbReference>
<dbReference type="InterPro" id="IPR007219">
    <property type="entry name" value="XnlR_reg_dom"/>
</dbReference>
<dbReference type="Proteomes" id="UP000800235">
    <property type="component" value="Unassembled WGS sequence"/>
</dbReference>
<name>A0A9P4NFT7_9PEZI</name>
<dbReference type="CDD" id="cd00067">
    <property type="entry name" value="GAL4"/>
    <property type="match status" value="1"/>
</dbReference>
<dbReference type="Pfam" id="PF04082">
    <property type="entry name" value="Fungal_trans"/>
    <property type="match status" value="1"/>
</dbReference>
<dbReference type="SMART" id="SM00066">
    <property type="entry name" value="GAL4"/>
    <property type="match status" value="1"/>
</dbReference>
<protein>
    <recommendedName>
        <fullName evidence="5">Zn(2)-C6 fungal-type domain-containing protein</fullName>
    </recommendedName>
</protein>
<dbReference type="GO" id="GO:0005634">
    <property type="term" value="C:nucleus"/>
    <property type="evidence" value="ECO:0007669"/>
    <property type="project" value="UniProtKB-SubCell"/>
</dbReference>
<dbReference type="PROSITE" id="PS00463">
    <property type="entry name" value="ZN2_CY6_FUNGAL_1"/>
    <property type="match status" value="1"/>
</dbReference>
<proteinExistence type="predicted"/>